<sequence length="322" mass="36931">MHHVGVYILFVLVFICTAFTLFHFCPRELDMDFSRSYVSLFFATVATAVAVQNDVKVDLSWHAPKKSWINDLDQVLNSTGTNGFRFNSSQLPAGVKYGTYNWCNMPHVRKEEYVKADEEFELVYVEVIHRHHKRTPYASNTFPKESYSWECSNQGLFYYGEPLHHNSNTSASTYWNVYTNPVNPFARPGFNGSCQFPQITSQGLDDSWQHGADLYAVYHDLLHFLPSSLNNKITYRVTNNVITSQVAGMLIQAIDRLMLFIALVSTSIVLYTVIRRCRCVRPWRLMAFSRRNSRITFVLLSRVNHGSCTAIMSLMMVLSPGC</sequence>
<keyword evidence="1" id="KW-0472">Membrane</keyword>
<feature type="transmembrane region" description="Helical" evidence="1">
    <location>
        <begin position="257"/>
        <end position="274"/>
    </location>
</feature>
<dbReference type="InParanoid" id="B2WBE1"/>
<evidence type="ECO:0000313" key="2">
    <source>
        <dbReference type="EMBL" id="EDU49873.1"/>
    </source>
</evidence>
<name>B2WBE1_PYRTR</name>
<feature type="transmembrane region" description="Helical" evidence="1">
    <location>
        <begin position="6"/>
        <end position="25"/>
    </location>
</feature>
<accession>B2WBE1</accession>
<dbReference type="PANTHER" id="PTHR11567">
    <property type="entry name" value="ACID PHOSPHATASE-RELATED"/>
    <property type="match status" value="1"/>
</dbReference>
<keyword evidence="1" id="KW-0812">Transmembrane</keyword>
<dbReference type="STRING" id="426418.B2WBE1"/>
<dbReference type="EMBL" id="DS231621">
    <property type="protein sequence ID" value="EDU49873.1"/>
    <property type="molecule type" value="Genomic_DNA"/>
</dbReference>
<organism evidence="2 3">
    <name type="scientific">Pyrenophora tritici-repentis (strain Pt-1C-BFP)</name>
    <name type="common">Wheat tan spot fungus</name>
    <name type="synonym">Drechslera tritici-repentis</name>
    <dbReference type="NCBI Taxonomy" id="426418"/>
    <lineage>
        <taxon>Eukaryota</taxon>
        <taxon>Fungi</taxon>
        <taxon>Dikarya</taxon>
        <taxon>Ascomycota</taxon>
        <taxon>Pezizomycotina</taxon>
        <taxon>Dothideomycetes</taxon>
        <taxon>Pleosporomycetidae</taxon>
        <taxon>Pleosporales</taxon>
        <taxon>Pleosporineae</taxon>
        <taxon>Pleosporaceae</taxon>
        <taxon>Pyrenophora</taxon>
    </lineage>
</organism>
<dbReference type="OrthoDB" id="10262962at2759"/>
<dbReference type="InterPro" id="IPR029033">
    <property type="entry name" value="His_PPase_superfam"/>
</dbReference>
<dbReference type="AlphaFoldDB" id="B2WBE1"/>
<proteinExistence type="predicted"/>
<evidence type="ECO:0000313" key="3">
    <source>
        <dbReference type="Proteomes" id="UP000001471"/>
    </source>
</evidence>
<dbReference type="eggNOG" id="ENOG502RA4W">
    <property type="taxonomic scope" value="Eukaryota"/>
</dbReference>
<dbReference type="Proteomes" id="UP000001471">
    <property type="component" value="Unassembled WGS sequence"/>
</dbReference>
<dbReference type="Gene3D" id="3.40.50.1240">
    <property type="entry name" value="Phosphoglycerate mutase-like"/>
    <property type="match status" value="1"/>
</dbReference>
<feature type="transmembrane region" description="Helical" evidence="1">
    <location>
        <begin position="37"/>
        <end position="55"/>
    </location>
</feature>
<dbReference type="PANTHER" id="PTHR11567:SF195">
    <property type="entry name" value="ACID PHOSPHATASE, PUTATIVE (AFU_ORTHOLOGUE AFUA_3G14570)-RELATED"/>
    <property type="match status" value="1"/>
</dbReference>
<gene>
    <name evidence="2" type="ORF">PTRG_06953</name>
</gene>
<reference evidence="3" key="1">
    <citation type="journal article" date="2013" name="G3 (Bethesda)">
        <title>Comparative genomics of a plant-pathogenic fungus, Pyrenophora tritici-repentis, reveals transduplication and the impact of repeat elements on pathogenicity and population divergence.</title>
        <authorList>
            <person name="Manning V.A."/>
            <person name="Pandelova I."/>
            <person name="Dhillon B."/>
            <person name="Wilhelm L.J."/>
            <person name="Goodwin S.B."/>
            <person name="Berlin A.M."/>
            <person name="Figueroa M."/>
            <person name="Freitag M."/>
            <person name="Hane J.K."/>
            <person name="Henrissat B."/>
            <person name="Holman W.H."/>
            <person name="Kodira C.D."/>
            <person name="Martin J."/>
            <person name="Oliver R.P."/>
            <person name="Robbertse B."/>
            <person name="Schackwitz W."/>
            <person name="Schwartz D.C."/>
            <person name="Spatafora J.W."/>
            <person name="Turgeon B.G."/>
            <person name="Yandava C."/>
            <person name="Young S."/>
            <person name="Zhou S."/>
            <person name="Zeng Q."/>
            <person name="Grigoriev I.V."/>
            <person name="Ma L.-J."/>
            <person name="Ciuffetti L.M."/>
        </authorList>
    </citation>
    <scope>NUCLEOTIDE SEQUENCE [LARGE SCALE GENOMIC DNA]</scope>
    <source>
        <strain evidence="3">Pt-1C-BFP</strain>
    </source>
</reference>
<keyword evidence="1" id="KW-1133">Transmembrane helix</keyword>
<feature type="transmembrane region" description="Helical" evidence="1">
    <location>
        <begin position="295"/>
        <end position="318"/>
    </location>
</feature>
<evidence type="ECO:0000256" key="1">
    <source>
        <dbReference type="SAM" id="Phobius"/>
    </source>
</evidence>
<dbReference type="InterPro" id="IPR050645">
    <property type="entry name" value="Histidine_acid_phosphatase"/>
</dbReference>
<dbReference type="HOGENOM" id="CLU_863675_0_0_1"/>
<dbReference type="GO" id="GO:0016791">
    <property type="term" value="F:phosphatase activity"/>
    <property type="evidence" value="ECO:0007669"/>
    <property type="project" value="TreeGrafter"/>
</dbReference>
<protein>
    <submittedName>
        <fullName evidence="2">Uncharacterized protein</fullName>
    </submittedName>
</protein>
<dbReference type="SUPFAM" id="SSF53254">
    <property type="entry name" value="Phosphoglycerate mutase-like"/>
    <property type="match status" value="1"/>
</dbReference>